<dbReference type="Gene3D" id="3.30.450.20">
    <property type="entry name" value="PAS domain"/>
    <property type="match status" value="1"/>
</dbReference>
<keyword evidence="5 10" id="KW-0812">Transmembrane</keyword>
<keyword evidence="8 10" id="KW-0472">Membrane</keyword>
<feature type="modified residue" description="4-aspartylphosphate" evidence="9">
    <location>
        <position position="709"/>
    </location>
</feature>
<dbReference type="InterPro" id="IPR035965">
    <property type="entry name" value="PAS-like_dom_sf"/>
</dbReference>
<dbReference type="SMART" id="SM00086">
    <property type="entry name" value="PAC"/>
    <property type="match status" value="1"/>
</dbReference>
<evidence type="ECO:0000256" key="7">
    <source>
        <dbReference type="ARBA" id="ARBA00023012"/>
    </source>
</evidence>
<dbReference type="AlphaFoldDB" id="A0A5P8P3K1"/>
<feature type="transmembrane region" description="Helical" evidence="10">
    <location>
        <begin position="219"/>
        <end position="238"/>
    </location>
</feature>
<dbReference type="Pfam" id="PF13675">
    <property type="entry name" value="PilJ"/>
    <property type="match status" value="1"/>
</dbReference>
<dbReference type="NCBIfam" id="TIGR00229">
    <property type="entry name" value="sensory_box"/>
    <property type="match status" value="1"/>
</dbReference>
<dbReference type="GO" id="GO:0000155">
    <property type="term" value="F:phosphorelay sensor kinase activity"/>
    <property type="evidence" value="ECO:0007669"/>
    <property type="project" value="InterPro"/>
</dbReference>
<keyword evidence="6 10" id="KW-1133">Transmembrane helix</keyword>
<dbReference type="Pfam" id="PF02518">
    <property type="entry name" value="HATPase_c"/>
    <property type="match status" value="1"/>
</dbReference>
<dbReference type="InterPro" id="IPR036890">
    <property type="entry name" value="HATPase_C_sf"/>
</dbReference>
<dbReference type="InterPro" id="IPR001789">
    <property type="entry name" value="Sig_transdc_resp-reg_receiver"/>
</dbReference>
<feature type="transmembrane region" description="Helical" evidence="10">
    <location>
        <begin position="60"/>
        <end position="78"/>
    </location>
</feature>
<dbReference type="PROSITE" id="PS50113">
    <property type="entry name" value="PAC"/>
    <property type="match status" value="1"/>
</dbReference>
<dbReference type="InterPro" id="IPR000700">
    <property type="entry name" value="PAS-assoc_C"/>
</dbReference>
<keyword evidence="4 9" id="KW-0597">Phosphoprotein</keyword>
<evidence type="ECO:0000256" key="8">
    <source>
        <dbReference type="ARBA" id="ARBA00023136"/>
    </source>
</evidence>
<evidence type="ECO:0000259" key="13">
    <source>
        <dbReference type="PROSITE" id="PS50112"/>
    </source>
</evidence>
<proteinExistence type="predicted"/>
<dbReference type="SMART" id="SM00387">
    <property type="entry name" value="HATPase_c"/>
    <property type="match status" value="1"/>
</dbReference>
<reference evidence="15 16" key="1">
    <citation type="submission" date="2019-09" db="EMBL/GenBank/DDBJ databases">
        <title>Sulfurimonas gotlandica sp. nov., a chemoautotrophic and psychrotolerant epsilonproteobacterium isolated from a pelagic redoxcline, and an emended description of the genus Sulfurimonas.</title>
        <authorList>
            <person name="Wang S."/>
            <person name="Jiang L."/>
            <person name="Shao S."/>
        </authorList>
    </citation>
    <scope>NUCLEOTIDE SEQUENCE [LARGE SCALE GENOMIC DNA]</scope>
    <source>
        <strain evidence="15 16">GYSZ_1</strain>
    </source>
</reference>
<dbReference type="SUPFAM" id="SSF55874">
    <property type="entry name" value="ATPase domain of HSP90 chaperone/DNA topoisomerase II/histidine kinase"/>
    <property type="match status" value="1"/>
</dbReference>
<dbReference type="Pfam" id="PF08447">
    <property type="entry name" value="PAS_3"/>
    <property type="match status" value="1"/>
</dbReference>
<dbReference type="CDD" id="cd16922">
    <property type="entry name" value="HATPase_EvgS-ArcB-TorS-like"/>
    <property type="match status" value="1"/>
</dbReference>
<dbReference type="InterPro" id="IPR001610">
    <property type="entry name" value="PAC"/>
</dbReference>
<comment type="catalytic activity">
    <reaction evidence="1">
        <text>ATP + protein L-histidine = ADP + protein N-phospho-L-histidine.</text>
        <dbReference type="EC" id="2.7.13.3"/>
    </reaction>
</comment>
<evidence type="ECO:0000259" key="12">
    <source>
        <dbReference type="PROSITE" id="PS50110"/>
    </source>
</evidence>
<dbReference type="InterPro" id="IPR004358">
    <property type="entry name" value="Sig_transdc_His_kin-like_C"/>
</dbReference>
<feature type="domain" description="PAS" evidence="13">
    <location>
        <begin position="263"/>
        <end position="335"/>
    </location>
</feature>
<dbReference type="SUPFAM" id="SSF55785">
    <property type="entry name" value="PYP-like sensor domain (PAS domain)"/>
    <property type="match status" value="1"/>
</dbReference>
<dbReference type="InterPro" id="IPR013655">
    <property type="entry name" value="PAS_fold_3"/>
</dbReference>
<dbReference type="InterPro" id="IPR005467">
    <property type="entry name" value="His_kinase_dom"/>
</dbReference>
<dbReference type="FunFam" id="3.30.565.10:FF:000010">
    <property type="entry name" value="Sensor histidine kinase RcsC"/>
    <property type="match status" value="1"/>
</dbReference>
<dbReference type="KEGG" id="sulg:FJR48_10730"/>
<dbReference type="CDD" id="cd00130">
    <property type="entry name" value="PAS"/>
    <property type="match status" value="1"/>
</dbReference>
<feature type="domain" description="Histidine kinase" evidence="11">
    <location>
        <begin position="422"/>
        <end position="639"/>
    </location>
</feature>
<dbReference type="InterPro" id="IPR011006">
    <property type="entry name" value="CheY-like_superfamily"/>
</dbReference>
<dbReference type="Gene3D" id="1.10.287.130">
    <property type="match status" value="1"/>
</dbReference>
<dbReference type="CDD" id="cd00082">
    <property type="entry name" value="HisKA"/>
    <property type="match status" value="1"/>
</dbReference>
<keyword evidence="7" id="KW-0902">Two-component regulatory system</keyword>
<dbReference type="InterPro" id="IPR000014">
    <property type="entry name" value="PAS"/>
</dbReference>
<dbReference type="GO" id="GO:0016020">
    <property type="term" value="C:membrane"/>
    <property type="evidence" value="ECO:0007669"/>
    <property type="project" value="UniProtKB-SubCell"/>
</dbReference>
<evidence type="ECO:0000256" key="2">
    <source>
        <dbReference type="ARBA" id="ARBA00004141"/>
    </source>
</evidence>
<keyword evidence="16" id="KW-1185">Reference proteome</keyword>
<evidence type="ECO:0000256" key="5">
    <source>
        <dbReference type="ARBA" id="ARBA00022692"/>
    </source>
</evidence>
<gene>
    <name evidence="15" type="ORF">FJR48_10730</name>
</gene>
<dbReference type="PROSITE" id="PS50112">
    <property type="entry name" value="PAS"/>
    <property type="match status" value="1"/>
</dbReference>
<name>A0A5P8P3K1_9BACT</name>
<dbReference type="InterPro" id="IPR036097">
    <property type="entry name" value="HisK_dim/P_sf"/>
</dbReference>
<evidence type="ECO:0000256" key="9">
    <source>
        <dbReference type="PROSITE-ProRule" id="PRU00169"/>
    </source>
</evidence>
<dbReference type="SUPFAM" id="SSF52172">
    <property type="entry name" value="CheY-like"/>
    <property type="match status" value="1"/>
</dbReference>
<evidence type="ECO:0000256" key="10">
    <source>
        <dbReference type="SAM" id="Phobius"/>
    </source>
</evidence>
<dbReference type="InterPro" id="IPR003594">
    <property type="entry name" value="HATPase_dom"/>
</dbReference>
<organism evidence="15 16">
    <name type="scientific">Sulfurimonas lithotrophica</name>
    <dbReference type="NCBI Taxonomy" id="2590022"/>
    <lineage>
        <taxon>Bacteria</taxon>
        <taxon>Pseudomonadati</taxon>
        <taxon>Campylobacterota</taxon>
        <taxon>Epsilonproteobacteria</taxon>
        <taxon>Campylobacterales</taxon>
        <taxon>Sulfurimonadaceae</taxon>
        <taxon>Sulfurimonas</taxon>
    </lineage>
</organism>
<dbReference type="PANTHER" id="PTHR45339:SF1">
    <property type="entry name" value="HYBRID SIGNAL TRANSDUCTION HISTIDINE KINASE J"/>
    <property type="match status" value="1"/>
</dbReference>
<feature type="domain" description="Response regulatory" evidence="12">
    <location>
        <begin position="660"/>
        <end position="779"/>
    </location>
</feature>
<dbReference type="EC" id="2.7.13.3" evidence="3"/>
<dbReference type="EMBL" id="CP043617">
    <property type="protein sequence ID" value="QFR50177.1"/>
    <property type="molecule type" value="Genomic_DNA"/>
</dbReference>
<comment type="subcellular location">
    <subcellularLocation>
        <location evidence="2">Membrane</location>
        <topology evidence="2">Multi-pass membrane protein</topology>
    </subcellularLocation>
</comment>
<dbReference type="InterPro" id="IPR003661">
    <property type="entry name" value="HisK_dim/P_dom"/>
</dbReference>
<evidence type="ECO:0000259" key="11">
    <source>
        <dbReference type="PROSITE" id="PS50109"/>
    </source>
</evidence>
<dbReference type="PROSITE" id="PS50110">
    <property type="entry name" value="RESPONSE_REGULATORY"/>
    <property type="match status" value="1"/>
</dbReference>
<dbReference type="Pfam" id="PF00512">
    <property type="entry name" value="HisKA"/>
    <property type="match status" value="1"/>
</dbReference>
<evidence type="ECO:0000256" key="6">
    <source>
        <dbReference type="ARBA" id="ARBA00022989"/>
    </source>
</evidence>
<dbReference type="CDD" id="cd17546">
    <property type="entry name" value="REC_hyHK_CKI1_RcsC-like"/>
    <property type="match status" value="1"/>
</dbReference>
<evidence type="ECO:0000256" key="4">
    <source>
        <dbReference type="ARBA" id="ARBA00022553"/>
    </source>
</evidence>
<dbReference type="Gene3D" id="3.30.565.10">
    <property type="entry name" value="Histidine kinase-like ATPase, C-terminal domain"/>
    <property type="match status" value="1"/>
</dbReference>
<dbReference type="InterPro" id="IPR029095">
    <property type="entry name" value="NarX-like_N"/>
</dbReference>
<evidence type="ECO:0000313" key="15">
    <source>
        <dbReference type="EMBL" id="QFR50177.1"/>
    </source>
</evidence>
<dbReference type="Proteomes" id="UP000326944">
    <property type="component" value="Chromosome"/>
</dbReference>
<evidence type="ECO:0000256" key="1">
    <source>
        <dbReference type="ARBA" id="ARBA00000085"/>
    </source>
</evidence>
<dbReference type="SUPFAM" id="SSF47384">
    <property type="entry name" value="Homodimeric domain of signal transducing histidine kinase"/>
    <property type="match status" value="1"/>
</dbReference>
<feature type="domain" description="PAC" evidence="14">
    <location>
        <begin position="336"/>
        <end position="390"/>
    </location>
</feature>
<dbReference type="PANTHER" id="PTHR45339">
    <property type="entry name" value="HYBRID SIGNAL TRANSDUCTION HISTIDINE KINASE J"/>
    <property type="match status" value="1"/>
</dbReference>
<protein>
    <recommendedName>
        <fullName evidence="3">histidine kinase</fullName>
        <ecNumber evidence="3">2.7.13.3</ecNumber>
    </recommendedName>
</protein>
<sequence>MIYIICLYKLMFFDVYHKILKIIMIKLKLELNYIVKNGLINIMKKEHNTKYLTLLTNRNIYIPALILIAIFSGLSYLNQHQIISTIEKDNEIINITGRQRMLSQKIILLCREYIENPTLSNKDKLEKDIYLMKESHEYLLKNLDTDDLKKLYYKEKLNENVTNFIKKIESINTFRNIDLLVSARKDSQSLLVELDRAVQEYKSYSNEKINNLSDSIKKIFFITLLILLLEGFFIFYPASKRIKQTTDQLYDINDKLEEKVNSKTKELQKYLDIINQHILISTTDLEGVITYANEAFCTTSGYSTAELIGEPHNIIRHPDMSKSFFKEMWDTIQAGKTWRGKIKNLKKDGTYYWVDAVIQPHYDENYKLDSYDAIRIDITDKIELEELTAKQEAIIEEKTKIANVERDKAKEYAKAKGEFLANMSHEIRTPLNAILGFIDILKDEIHGEKALGYVNIIDSSSKSLVQIINDILDFSKIENGKLNMDMIYFDPFEEFKMVIDLFSGKCSKHNIALNIDIQSDMPKSIKSDPLRVRQVISNLLSNSIKFTDSGKNIFVNIAFFEGILKISVKDEGKGISPNKLGHIFEAFHQEDSSTTRKYGGTGLGLAISHELVRLLGGELKVKSELGVGSEFYFEIPVEVGNTIIENEAKKYENNLFNNEKILVVEDNEANRMFMDIALKKMNLNFDFAKDGFEAIKLYKENKYHAIFMDENMPNMGGIEATRNILKYEKDNNLVHTPVIALTANALKGDKERFLEAGMDDYLTKPIDKNKLAKTLRKFF</sequence>
<dbReference type="SMART" id="SM00448">
    <property type="entry name" value="REC"/>
    <property type="match status" value="1"/>
</dbReference>
<dbReference type="OrthoDB" id="9813151at2"/>
<dbReference type="PROSITE" id="PS50109">
    <property type="entry name" value="HIS_KIN"/>
    <property type="match status" value="1"/>
</dbReference>
<dbReference type="Gene3D" id="3.40.50.2300">
    <property type="match status" value="1"/>
</dbReference>
<accession>A0A5P8P3K1</accession>
<evidence type="ECO:0000256" key="3">
    <source>
        <dbReference type="ARBA" id="ARBA00012438"/>
    </source>
</evidence>
<dbReference type="SMART" id="SM00388">
    <property type="entry name" value="HisKA"/>
    <property type="match status" value="1"/>
</dbReference>
<evidence type="ECO:0000259" key="14">
    <source>
        <dbReference type="PROSITE" id="PS50113"/>
    </source>
</evidence>
<dbReference type="Pfam" id="PF00072">
    <property type="entry name" value="Response_reg"/>
    <property type="match status" value="1"/>
</dbReference>
<dbReference type="PRINTS" id="PR00344">
    <property type="entry name" value="BCTRLSENSOR"/>
</dbReference>
<evidence type="ECO:0000313" key="16">
    <source>
        <dbReference type="Proteomes" id="UP000326944"/>
    </source>
</evidence>